<dbReference type="InterPro" id="IPR011128">
    <property type="entry name" value="G3P_DH_NAD-dep_N"/>
</dbReference>
<feature type="non-terminal residue" evidence="2">
    <location>
        <position position="24"/>
    </location>
</feature>
<evidence type="ECO:0000313" key="2">
    <source>
        <dbReference type="EMBL" id="SVE16484.1"/>
    </source>
</evidence>
<protein>
    <recommendedName>
        <fullName evidence="1">Glycerol-3-phosphate dehydrogenase NAD-dependent N-terminal domain-containing protein</fullName>
    </recommendedName>
</protein>
<organism evidence="2">
    <name type="scientific">marine metagenome</name>
    <dbReference type="NCBI Taxonomy" id="408172"/>
    <lineage>
        <taxon>unclassified sequences</taxon>
        <taxon>metagenomes</taxon>
        <taxon>ecological metagenomes</taxon>
    </lineage>
</organism>
<feature type="domain" description="Glycerol-3-phosphate dehydrogenase NAD-dependent N-terminal" evidence="1">
    <location>
        <begin position="8"/>
        <end position="22"/>
    </location>
</feature>
<name>A0A383B9C8_9ZZZZ</name>
<accession>A0A383B9C8</accession>
<dbReference type="GO" id="GO:0051287">
    <property type="term" value="F:NAD binding"/>
    <property type="evidence" value="ECO:0007669"/>
    <property type="project" value="InterPro"/>
</dbReference>
<dbReference type="Pfam" id="PF01210">
    <property type="entry name" value="NAD_Gly3P_dh_N"/>
    <property type="match status" value="1"/>
</dbReference>
<proteinExistence type="predicted"/>
<evidence type="ECO:0000259" key="1">
    <source>
        <dbReference type="Pfam" id="PF01210"/>
    </source>
</evidence>
<dbReference type="EMBL" id="UINC01198504">
    <property type="protein sequence ID" value="SVE16484.1"/>
    <property type="molecule type" value="Genomic_DNA"/>
</dbReference>
<reference evidence="2" key="1">
    <citation type="submission" date="2018-05" db="EMBL/GenBank/DDBJ databases">
        <authorList>
            <person name="Lanie J.A."/>
            <person name="Ng W.-L."/>
            <person name="Kazmierczak K.M."/>
            <person name="Andrzejewski T.M."/>
            <person name="Davidsen T.M."/>
            <person name="Wayne K.J."/>
            <person name="Tettelin H."/>
            <person name="Glass J.I."/>
            <person name="Rusch D."/>
            <person name="Podicherti R."/>
            <person name="Tsui H.-C.T."/>
            <person name="Winkler M.E."/>
        </authorList>
    </citation>
    <scope>NUCLEOTIDE SEQUENCE</scope>
</reference>
<dbReference type="GO" id="GO:0016616">
    <property type="term" value="F:oxidoreductase activity, acting on the CH-OH group of donors, NAD or NADP as acceptor"/>
    <property type="evidence" value="ECO:0007669"/>
    <property type="project" value="InterPro"/>
</dbReference>
<dbReference type="GO" id="GO:0046168">
    <property type="term" value="P:glycerol-3-phosphate catabolic process"/>
    <property type="evidence" value="ECO:0007669"/>
    <property type="project" value="InterPro"/>
</dbReference>
<gene>
    <name evidence="2" type="ORF">METZ01_LOCUS469338</name>
</gene>
<dbReference type="SUPFAM" id="SSF51735">
    <property type="entry name" value="NAD(P)-binding Rossmann-fold domains"/>
    <property type="match status" value="1"/>
</dbReference>
<dbReference type="AlphaFoldDB" id="A0A383B9C8"/>
<dbReference type="InterPro" id="IPR036291">
    <property type="entry name" value="NAD(P)-bd_dom_sf"/>
</dbReference>
<sequence>MPADKTPIAVLGAGSWGTALALQF</sequence>